<keyword evidence="3" id="KW-0963">Cytoplasm</keyword>
<dbReference type="EMBL" id="AP028654">
    <property type="protein sequence ID" value="BEP28670.1"/>
    <property type="molecule type" value="Genomic_DNA"/>
</dbReference>
<keyword evidence="5" id="KW-0119">Carbohydrate metabolism</keyword>
<comment type="catalytic activity">
    <reaction evidence="1">
        <text>beta-D-ribopyranose = beta-D-ribofuranose</text>
        <dbReference type="Rhea" id="RHEA:25432"/>
        <dbReference type="ChEBI" id="CHEBI:27476"/>
        <dbReference type="ChEBI" id="CHEBI:47002"/>
        <dbReference type="EC" id="5.4.99.62"/>
    </reaction>
</comment>
<protein>
    <recommendedName>
        <fullName evidence="2">D-ribose pyranase</fullName>
        <ecNumber evidence="2">5.4.99.62</ecNumber>
    </recommendedName>
</protein>
<gene>
    <name evidence="6" type="primary">rbsD_2</name>
    <name evidence="6" type="ORF">HLPR_10010</name>
</gene>
<proteinExistence type="predicted"/>
<evidence type="ECO:0000313" key="7">
    <source>
        <dbReference type="Proteomes" id="UP001321786"/>
    </source>
</evidence>
<dbReference type="RefSeq" id="WP_338536977.1">
    <property type="nucleotide sequence ID" value="NZ_AP028654.1"/>
</dbReference>
<dbReference type="Proteomes" id="UP001321786">
    <property type="component" value="Chromosome"/>
</dbReference>
<dbReference type="Gene3D" id="3.40.1650.10">
    <property type="entry name" value="RbsD-like domain"/>
    <property type="match status" value="1"/>
</dbReference>
<dbReference type="GO" id="GO:0062193">
    <property type="term" value="F:D-ribose pyranase activity"/>
    <property type="evidence" value="ECO:0007669"/>
    <property type="project" value="UniProtKB-EC"/>
</dbReference>
<dbReference type="GO" id="GO:0016872">
    <property type="term" value="F:intramolecular lyase activity"/>
    <property type="evidence" value="ECO:0007669"/>
    <property type="project" value="InterPro"/>
</dbReference>
<sequence length="124" mass="14165">MINSKIKNSELLYELSKLGESDSFVIVNSEFPCSKDVKVIDLSLTDNVPNLIDVMQVIFTEVESTDITFPEEISGVDKEEYSKMSCLNNLKYLTYRQFKIVAKNAKFIVRTGDIKKYNNLIVIV</sequence>
<dbReference type="Pfam" id="PF05025">
    <property type="entry name" value="RbsD_FucU"/>
    <property type="match status" value="1"/>
</dbReference>
<dbReference type="EC" id="5.4.99.62" evidence="2"/>
<dbReference type="GO" id="GO:0005829">
    <property type="term" value="C:cytosol"/>
    <property type="evidence" value="ECO:0007669"/>
    <property type="project" value="TreeGrafter"/>
</dbReference>
<evidence type="ECO:0000256" key="2">
    <source>
        <dbReference type="ARBA" id="ARBA00012862"/>
    </source>
</evidence>
<evidence type="ECO:0000256" key="3">
    <source>
        <dbReference type="ARBA" id="ARBA00022490"/>
    </source>
</evidence>
<evidence type="ECO:0000256" key="1">
    <source>
        <dbReference type="ARBA" id="ARBA00000223"/>
    </source>
</evidence>
<dbReference type="GO" id="GO:0019303">
    <property type="term" value="P:D-ribose catabolic process"/>
    <property type="evidence" value="ECO:0007669"/>
    <property type="project" value="TreeGrafter"/>
</dbReference>
<dbReference type="InterPro" id="IPR023750">
    <property type="entry name" value="RbsD-like_sf"/>
</dbReference>
<organism evidence="6 7">
    <name type="scientific">Helicovermis profundi</name>
    <dbReference type="NCBI Taxonomy" id="3065157"/>
    <lineage>
        <taxon>Bacteria</taxon>
        <taxon>Bacillati</taxon>
        <taxon>Bacillota</taxon>
        <taxon>Clostridia</taxon>
        <taxon>Helicovermis</taxon>
    </lineage>
</organism>
<dbReference type="KEGG" id="hprf:HLPR_10010"/>
<dbReference type="SUPFAM" id="SSF102546">
    <property type="entry name" value="RbsD-like"/>
    <property type="match status" value="1"/>
</dbReference>
<dbReference type="AlphaFoldDB" id="A0AAU9EUB9"/>
<keyword evidence="7" id="KW-1185">Reference proteome</keyword>
<dbReference type="PANTHER" id="PTHR37831">
    <property type="entry name" value="D-RIBOSE PYRANASE"/>
    <property type="match status" value="1"/>
</dbReference>
<reference evidence="6 7" key="1">
    <citation type="submission" date="2023-08" db="EMBL/GenBank/DDBJ databases">
        <title>Helicovermis profunda gen. nov., sp. nov., a novel mesophilic, fermentative bacterium within the Bacillota from a deep-sea hydrothermal vent chimney.</title>
        <authorList>
            <person name="Miyazaki U."/>
            <person name="Mizutani D."/>
            <person name="Hashimoto Y."/>
            <person name="Tame A."/>
            <person name="Sawayama S."/>
            <person name="Miyazaki J."/>
            <person name="Takai K."/>
            <person name="Nakagawa S."/>
        </authorList>
    </citation>
    <scope>NUCLEOTIDE SEQUENCE [LARGE SCALE GENOMIC DNA]</scope>
    <source>
        <strain evidence="6 7">S502</strain>
    </source>
</reference>
<accession>A0AAU9EUB9</accession>
<dbReference type="PANTHER" id="PTHR37831:SF1">
    <property type="entry name" value="D-RIBOSE PYRANASE"/>
    <property type="match status" value="1"/>
</dbReference>
<name>A0AAU9EUB9_9FIRM</name>
<dbReference type="GO" id="GO:0048029">
    <property type="term" value="F:monosaccharide binding"/>
    <property type="evidence" value="ECO:0007669"/>
    <property type="project" value="InterPro"/>
</dbReference>
<dbReference type="InterPro" id="IPR007721">
    <property type="entry name" value="RbsD_FucU"/>
</dbReference>
<evidence type="ECO:0000256" key="5">
    <source>
        <dbReference type="ARBA" id="ARBA00023277"/>
    </source>
</evidence>
<dbReference type="InterPro" id="IPR023064">
    <property type="entry name" value="D-ribose_pyranase"/>
</dbReference>
<keyword evidence="4" id="KW-0413">Isomerase</keyword>
<evidence type="ECO:0000256" key="4">
    <source>
        <dbReference type="ARBA" id="ARBA00023235"/>
    </source>
</evidence>
<evidence type="ECO:0000313" key="6">
    <source>
        <dbReference type="EMBL" id="BEP28670.1"/>
    </source>
</evidence>